<proteinExistence type="predicted"/>
<dbReference type="EMBL" id="JADCSA010000002">
    <property type="protein sequence ID" value="MBE7323666.1"/>
    <property type="molecule type" value="Genomic_DNA"/>
</dbReference>
<evidence type="ECO:0000313" key="3">
    <source>
        <dbReference type="Proteomes" id="UP000756387"/>
    </source>
</evidence>
<keyword evidence="1" id="KW-1133">Transmembrane helix</keyword>
<feature type="transmembrane region" description="Helical" evidence="1">
    <location>
        <begin position="23"/>
        <end position="43"/>
    </location>
</feature>
<dbReference type="Proteomes" id="UP000756387">
    <property type="component" value="Unassembled WGS sequence"/>
</dbReference>
<comment type="caution">
    <text evidence="2">The sequence shown here is derived from an EMBL/GenBank/DDBJ whole genome shotgun (WGS) entry which is preliminary data.</text>
</comment>
<keyword evidence="1" id="KW-0472">Membrane</keyword>
<evidence type="ECO:0000256" key="1">
    <source>
        <dbReference type="SAM" id="Phobius"/>
    </source>
</evidence>
<name>A0ABR9RQ24_9ACTN</name>
<keyword evidence="3" id="KW-1185">Reference proteome</keyword>
<sequence>MSLNEIILAASEEPEVWAGANPWVVGIVVLAFFLAALGALVAFGNGREHS</sequence>
<gene>
    <name evidence="2" type="ORF">IEQ44_03240</name>
</gene>
<protein>
    <submittedName>
        <fullName evidence="2">Uncharacterized protein</fullName>
    </submittedName>
</protein>
<reference evidence="2 3" key="1">
    <citation type="submission" date="2020-10" db="EMBL/GenBank/DDBJ databases">
        <title>Nocardioides sp. isolated from sludge.</title>
        <authorList>
            <person name="Zhang X."/>
        </authorList>
    </citation>
    <scope>NUCLEOTIDE SEQUENCE [LARGE SCALE GENOMIC DNA]</scope>
    <source>
        <strain evidence="2 3">Y6</strain>
    </source>
</reference>
<organism evidence="2 3">
    <name type="scientific">Nocardioides malaquae</name>
    <dbReference type="NCBI Taxonomy" id="2773426"/>
    <lineage>
        <taxon>Bacteria</taxon>
        <taxon>Bacillati</taxon>
        <taxon>Actinomycetota</taxon>
        <taxon>Actinomycetes</taxon>
        <taxon>Propionibacteriales</taxon>
        <taxon>Nocardioidaceae</taxon>
        <taxon>Nocardioides</taxon>
    </lineage>
</organism>
<dbReference type="RefSeq" id="WP_193636974.1">
    <property type="nucleotide sequence ID" value="NZ_JADCSA010000002.1"/>
</dbReference>
<evidence type="ECO:0000313" key="2">
    <source>
        <dbReference type="EMBL" id="MBE7323666.1"/>
    </source>
</evidence>
<keyword evidence="1" id="KW-0812">Transmembrane</keyword>
<accession>A0ABR9RQ24</accession>